<dbReference type="GO" id="GO:0016020">
    <property type="term" value="C:membrane"/>
    <property type="evidence" value="ECO:0007669"/>
    <property type="project" value="InterPro"/>
</dbReference>
<evidence type="ECO:0000259" key="12">
    <source>
        <dbReference type="PROSITE" id="PS50855"/>
    </source>
</evidence>
<feature type="domain" description="Cytochrome oxidase subunit I profile" evidence="12">
    <location>
        <begin position="256"/>
        <end position="301"/>
    </location>
</feature>
<sequence length="301" mass="34866">MRGGRSLSRISSLHLRICNSIHRDLISPIWSLSRNSRNSPKHPNSSGTRTTRRPIRRRPNLQRSSYSPRIRHNLLHSNTNNNRRVRIPPNKQYKLLTFTPIIPPTPSLIHSRSRGWNRMNSIPATSRKSSTRRSIRVSSILGAINFITTIINIKPPAITQYQTPLFPEAVTPFYTNIYFDSSATQKLRNHFTHRHLLLRQERTIWLYRNSMSYNIHRLPRFHRMSPPYIHSRTGCRHSSLLHISHNNHRYSNRSKIGGLTGIVLSNSSLDIVLHDTYYVVAHFHYVLSIGAVFAIIAGFVH</sequence>
<dbReference type="AlphaFoldDB" id="A0AAW0H1L6"/>
<feature type="compositionally biased region" description="Polar residues" evidence="10">
    <location>
        <begin position="32"/>
        <end position="47"/>
    </location>
</feature>
<dbReference type="GO" id="GO:0006123">
    <property type="term" value="P:mitochondrial electron transport, cytochrome c to oxygen"/>
    <property type="evidence" value="ECO:0007669"/>
    <property type="project" value="TreeGrafter"/>
</dbReference>
<evidence type="ECO:0000256" key="8">
    <source>
        <dbReference type="ARBA" id="ARBA00023053"/>
    </source>
</evidence>
<evidence type="ECO:0000256" key="11">
    <source>
        <dbReference type="SAM" id="Phobius"/>
    </source>
</evidence>
<evidence type="ECO:0000256" key="9">
    <source>
        <dbReference type="ARBA" id="ARBA00032715"/>
    </source>
</evidence>
<keyword evidence="8" id="KW-0915">Sodium</keyword>
<proteinExistence type="inferred from homology"/>
<feature type="region of interest" description="Disordered" evidence="10">
    <location>
        <begin position="32"/>
        <end position="88"/>
    </location>
</feature>
<comment type="cofactor">
    <cofactor evidence="1">
        <name>Cu cation</name>
        <dbReference type="ChEBI" id="CHEBI:23378"/>
    </cofactor>
</comment>
<evidence type="ECO:0000256" key="1">
    <source>
        <dbReference type="ARBA" id="ARBA00001935"/>
    </source>
</evidence>
<dbReference type="PANTHER" id="PTHR10422">
    <property type="entry name" value="CYTOCHROME C OXIDASE SUBUNIT 1"/>
    <property type="match status" value="1"/>
</dbReference>
<feature type="compositionally biased region" description="Basic residues" evidence="10">
    <location>
        <begin position="50"/>
        <end position="60"/>
    </location>
</feature>
<comment type="similarity">
    <text evidence="4">Belongs to the heme-copper respiratory oxidase family.</text>
</comment>
<evidence type="ECO:0000313" key="13">
    <source>
        <dbReference type="EMBL" id="KAK7795162.1"/>
    </source>
</evidence>
<gene>
    <name evidence="13" type="ORF">U0070_000379</name>
</gene>
<keyword evidence="11" id="KW-1133">Transmembrane helix</keyword>
<dbReference type="PANTHER" id="PTHR10422:SF18">
    <property type="entry name" value="CYTOCHROME C OXIDASE SUBUNIT 1"/>
    <property type="match status" value="1"/>
</dbReference>
<comment type="caution">
    <text evidence="13">The sequence shown here is derived from an EMBL/GenBank/DDBJ whole genome shotgun (WGS) entry which is preliminary data.</text>
</comment>
<keyword evidence="7" id="KW-0186">Copper</keyword>
<evidence type="ECO:0000256" key="10">
    <source>
        <dbReference type="SAM" id="MobiDB-lite"/>
    </source>
</evidence>
<keyword evidence="11" id="KW-0812">Transmembrane</keyword>
<comment type="pathway">
    <text evidence="3">Energy metabolism; oxidative phosphorylation.</text>
</comment>
<evidence type="ECO:0000256" key="4">
    <source>
        <dbReference type="ARBA" id="ARBA00009578"/>
    </source>
</evidence>
<evidence type="ECO:0000256" key="7">
    <source>
        <dbReference type="ARBA" id="ARBA00023008"/>
    </source>
</evidence>
<evidence type="ECO:0000256" key="5">
    <source>
        <dbReference type="ARBA" id="ARBA00012949"/>
    </source>
</evidence>
<comment type="cofactor">
    <cofactor evidence="2">
        <name>heme</name>
        <dbReference type="ChEBI" id="CHEBI:30413"/>
    </cofactor>
</comment>
<accession>A0AAW0H1L6</accession>
<dbReference type="EC" id="7.1.1.9" evidence="5"/>
<evidence type="ECO:0000313" key="14">
    <source>
        <dbReference type="Proteomes" id="UP001488838"/>
    </source>
</evidence>
<reference evidence="13 14" key="1">
    <citation type="journal article" date="2023" name="bioRxiv">
        <title>Conserved and derived expression patterns and positive selection on dental genes reveal complex evolutionary context of ever-growing rodent molars.</title>
        <authorList>
            <person name="Calamari Z.T."/>
            <person name="Song A."/>
            <person name="Cohen E."/>
            <person name="Akter M."/>
            <person name="Roy R.D."/>
            <person name="Hallikas O."/>
            <person name="Christensen M.M."/>
            <person name="Li P."/>
            <person name="Marangoni P."/>
            <person name="Jernvall J."/>
            <person name="Klein O.D."/>
        </authorList>
    </citation>
    <scope>NUCLEOTIDE SEQUENCE [LARGE SCALE GENOMIC DNA]</scope>
    <source>
        <strain evidence="13">V071</strain>
    </source>
</reference>
<keyword evidence="14" id="KW-1185">Reference proteome</keyword>
<dbReference type="Gene3D" id="1.20.210.10">
    <property type="entry name" value="Cytochrome c oxidase-like, subunit I domain"/>
    <property type="match status" value="1"/>
</dbReference>
<dbReference type="EMBL" id="JBBHLL010003160">
    <property type="protein sequence ID" value="KAK7795162.1"/>
    <property type="molecule type" value="Genomic_DNA"/>
</dbReference>
<evidence type="ECO:0000256" key="2">
    <source>
        <dbReference type="ARBA" id="ARBA00001971"/>
    </source>
</evidence>
<organism evidence="13 14">
    <name type="scientific">Myodes glareolus</name>
    <name type="common">Bank vole</name>
    <name type="synonym">Clethrionomys glareolus</name>
    <dbReference type="NCBI Taxonomy" id="447135"/>
    <lineage>
        <taxon>Eukaryota</taxon>
        <taxon>Metazoa</taxon>
        <taxon>Chordata</taxon>
        <taxon>Craniata</taxon>
        <taxon>Vertebrata</taxon>
        <taxon>Euteleostomi</taxon>
        <taxon>Mammalia</taxon>
        <taxon>Eutheria</taxon>
        <taxon>Euarchontoglires</taxon>
        <taxon>Glires</taxon>
        <taxon>Rodentia</taxon>
        <taxon>Myomorpha</taxon>
        <taxon>Muroidea</taxon>
        <taxon>Cricetidae</taxon>
        <taxon>Arvicolinae</taxon>
        <taxon>Myodes</taxon>
    </lineage>
</organism>
<dbReference type="Pfam" id="PF00115">
    <property type="entry name" value="COX1"/>
    <property type="match status" value="1"/>
</dbReference>
<dbReference type="SUPFAM" id="SSF81442">
    <property type="entry name" value="Cytochrome c oxidase subunit I-like"/>
    <property type="match status" value="1"/>
</dbReference>
<dbReference type="Proteomes" id="UP001488838">
    <property type="component" value="Unassembled WGS sequence"/>
</dbReference>
<protein>
    <recommendedName>
        <fullName evidence="6">Cytochrome c oxidase subunit 1</fullName>
        <ecNumber evidence="5">7.1.1.9</ecNumber>
    </recommendedName>
    <alternativeName>
        <fullName evidence="9">Cytochrome c oxidase polypeptide I</fullName>
    </alternativeName>
</protein>
<dbReference type="InterPro" id="IPR000883">
    <property type="entry name" value="Cyt_C_Oxase_1"/>
</dbReference>
<dbReference type="GO" id="GO:0020037">
    <property type="term" value="F:heme binding"/>
    <property type="evidence" value="ECO:0007669"/>
    <property type="project" value="InterPro"/>
</dbReference>
<keyword evidence="11" id="KW-0472">Membrane</keyword>
<dbReference type="InterPro" id="IPR023616">
    <property type="entry name" value="Cyt_c_oxase-like_su1_dom"/>
</dbReference>
<feature type="transmembrane region" description="Helical" evidence="11">
    <location>
        <begin position="279"/>
        <end position="300"/>
    </location>
</feature>
<evidence type="ECO:0000256" key="6">
    <source>
        <dbReference type="ARBA" id="ARBA00015947"/>
    </source>
</evidence>
<dbReference type="GO" id="GO:0005739">
    <property type="term" value="C:mitochondrion"/>
    <property type="evidence" value="ECO:0007669"/>
    <property type="project" value="GOC"/>
</dbReference>
<name>A0AAW0H1L6_MYOGA</name>
<dbReference type="GO" id="GO:0015990">
    <property type="term" value="P:electron transport coupled proton transport"/>
    <property type="evidence" value="ECO:0007669"/>
    <property type="project" value="TreeGrafter"/>
</dbReference>
<evidence type="ECO:0000256" key="3">
    <source>
        <dbReference type="ARBA" id="ARBA00004673"/>
    </source>
</evidence>
<dbReference type="PROSITE" id="PS50855">
    <property type="entry name" value="COX1"/>
    <property type="match status" value="1"/>
</dbReference>
<dbReference type="GO" id="GO:0004129">
    <property type="term" value="F:cytochrome-c oxidase activity"/>
    <property type="evidence" value="ECO:0007669"/>
    <property type="project" value="UniProtKB-EC"/>
</dbReference>
<dbReference type="InterPro" id="IPR036927">
    <property type="entry name" value="Cyt_c_oxase-like_su1_sf"/>
</dbReference>